<comment type="caution">
    <text evidence="2">The sequence shown here is derived from an EMBL/GenBank/DDBJ whole genome shotgun (WGS) entry which is preliminary data.</text>
</comment>
<organism evidence="2 3">
    <name type="scientific">Naegleria lovaniensis</name>
    <name type="common">Amoeba</name>
    <dbReference type="NCBI Taxonomy" id="51637"/>
    <lineage>
        <taxon>Eukaryota</taxon>
        <taxon>Discoba</taxon>
        <taxon>Heterolobosea</taxon>
        <taxon>Tetramitia</taxon>
        <taxon>Eutetramitia</taxon>
        <taxon>Vahlkampfiidae</taxon>
        <taxon>Naegleria</taxon>
    </lineage>
</organism>
<name>A0AA88KJS2_NAELO</name>
<feature type="compositionally biased region" description="Basic and acidic residues" evidence="1">
    <location>
        <begin position="174"/>
        <end position="194"/>
    </location>
</feature>
<dbReference type="Proteomes" id="UP000816034">
    <property type="component" value="Unassembled WGS sequence"/>
</dbReference>
<evidence type="ECO:0000256" key="1">
    <source>
        <dbReference type="SAM" id="MobiDB-lite"/>
    </source>
</evidence>
<dbReference type="GeneID" id="68096663"/>
<proteinExistence type="predicted"/>
<feature type="region of interest" description="Disordered" evidence="1">
    <location>
        <begin position="171"/>
        <end position="205"/>
    </location>
</feature>
<protein>
    <submittedName>
        <fullName evidence="2">Uncharacterized protein</fullName>
    </submittedName>
</protein>
<keyword evidence="3" id="KW-1185">Reference proteome</keyword>
<sequence length="205" mass="23240">MSTLSTKYVPHKLRPENIIDSAPRQATFPANQEHLKTALYASSVCIGEPESTKPCYDTTKGDDFDKVGTMLLETAMDRKLQIDKERENTDKYLHDLRGVHFEVGYSDRSAYLKSHKQESYQQPAAELFVQNKKDIVASGEGYNRGKSSIIKHIPDDWKQCLTTIARNDYISPEDQMKQNKQLGKEEIPRSRPTMEKSTVIAPGSS</sequence>
<dbReference type="AlphaFoldDB" id="A0AA88KJS2"/>
<gene>
    <name evidence="2" type="ORF">C9374_004208</name>
</gene>
<evidence type="ECO:0000313" key="3">
    <source>
        <dbReference type="Proteomes" id="UP000816034"/>
    </source>
</evidence>
<dbReference type="RefSeq" id="XP_044549216.1">
    <property type="nucleotide sequence ID" value="XM_044693822.1"/>
</dbReference>
<evidence type="ECO:0000313" key="2">
    <source>
        <dbReference type="EMBL" id="KAG2383537.1"/>
    </source>
</evidence>
<accession>A0AA88KJS2</accession>
<dbReference type="EMBL" id="PYSW02000020">
    <property type="protein sequence ID" value="KAG2383537.1"/>
    <property type="molecule type" value="Genomic_DNA"/>
</dbReference>
<reference evidence="2 3" key="1">
    <citation type="journal article" date="2018" name="BMC Genomics">
        <title>The genome of Naegleria lovaniensis, the basis for a comparative approach to unravel pathogenicity factors of the human pathogenic amoeba N. fowleri.</title>
        <authorList>
            <person name="Liechti N."/>
            <person name="Schurch N."/>
            <person name="Bruggmann R."/>
            <person name="Wittwer M."/>
        </authorList>
    </citation>
    <scope>NUCLEOTIDE SEQUENCE [LARGE SCALE GENOMIC DNA]</scope>
    <source>
        <strain evidence="2 3">ATCC 30569</strain>
    </source>
</reference>